<protein>
    <submittedName>
        <fullName evidence="7">DNA helicase</fullName>
    </submittedName>
</protein>
<dbReference type="Proteomes" id="UP000610966">
    <property type="component" value="Unassembled WGS sequence"/>
</dbReference>
<evidence type="ECO:0000256" key="1">
    <source>
        <dbReference type="ARBA" id="ARBA00022741"/>
    </source>
</evidence>
<keyword evidence="2 5" id="KW-0378">Hydrolase</keyword>
<dbReference type="SUPFAM" id="SSF52540">
    <property type="entry name" value="P-loop containing nucleoside triphosphate hydrolases"/>
    <property type="match status" value="1"/>
</dbReference>
<dbReference type="EMBL" id="BOOG01000053">
    <property type="protein sequence ID" value="GIH72501.1"/>
    <property type="molecule type" value="Genomic_DNA"/>
</dbReference>
<evidence type="ECO:0000259" key="6">
    <source>
        <dbReference type="PROSITE" id="PS51198"/>
    </source>
</evidence>
<keyword evidence="4 5" id="KW-0067">ATP-binding</keyword>
<dbReference type="GO" id="GO:0043138">
    <property type="term" value="F:3'-5' DNA helicase activity"/>
    <property type="evidence" value="ECO:0007669"/>
    <property type="project" value="TreeGrafter"/>
</dbReference>
<feature type="domain" description="UvrD-like helicase ATP-binding" evidence="6">
    <location>
        <begin position="187"/>
        <end position="611"/>
    </location>
</feature>
<evidence type="ECO:0000256" key="5">
    <source>
        <dbReference type="PROSITE-ProRule" id="PRU00560"/>
    </source>
</evidence>
<evidence type="ECO:0000256" key="2">
    <source>
        <dbReference type="ARBA" id="ARBA00022801"/>
    </source>
</evidence>
<dbReference type="Gene3D" id="3.40.50.300">
    <property type="entry name" value="P-loop containing nucleotide triphosphate hydrolases"/>
    <property type="match status" value="3"/>
</dbReference>
<evidence type="ECO:0000313" key="8">
    <source>
        <dbReference type="Proteomes" id="UP000610966"/>
    </source>
</evidence>
<evidence type="ECO:0000256" key="3">
    <source>
        <dbReference type="ARBA" id="ARBA00022806"/>
    </source>
</evidence>
<dbReference type="GO" id="GO:0005829">
    <property type="term" value="C:cytosol"/>
    <property type="evidence" value="ECO:0007669"/>
    <property type="project" value="TreeGrafter"/>
</dbReference>
<organism evidence="7 8">
    <name type="scientific">Sphaerimonospora thailandensis</name>
    <dbReference type="NCBI Taxonomy" id="795644"/>
    <lineage>
        <taxon>Bacteria</taxon>
        <taxon>Bacillati</taxon>
        <taxon>Actinomycetota</taxon>
        <taxon>Actinomycetes</taxon>
        <taxon>Streptosporangiales</taxon>
        <taxon>Streptosporangiaceae</taxon>
        <taxon>Sphaerimonospora</taxon>
    </lineage>
</organism>
<accession>A0A8J3RDY2</accession>
<keyword evidence="3 5" id="KW-0347">Helicase</keyword>
<dbReference type="Pfam" id="PF13538">
    <property type="entry name" value="UvrD_C_2"/>
    <property type="match status" value="1"/>
</dbReference>
<comment type="caution">
    <text evidence="7">The sequence shown here is derived from an EMBL/GenBank/DDBJ whole genome shotgun (WGS) entry which is preliminary data.</text>
</comment>
<dbReference type="InterPro" id="IPR027417">
    <property type="entry name" value="P-loop_NTPase"/>
</dbReference>
<sequence length="768" mass="84707">MKQCQSETARVEALEAEQTYVSRLYRRLDVTRERTERTLREVFARGGTGTRQAVVEREITAAEHARRLAQLSAVERGLCFGRIDDADGETLYIGRVGLRDDDHESMLVDWRASAARPFYVATPGDPGPLVRRRHIHTRDRQVVGIDDEVFDLDRMSERDRRTLVGEAALLATLRRGRTGRMGEVVATIQTEQDRVIRSGLPGALVVQGGPGTGKTVAALHRAAYLLYAHRATLERRGVLVIGPNATFSRYIGHVLPSLGETEVVLSSLGELYPGVCATAEDGPAAAVVKGDPRMAKVVEAAVRDRQRVPYGDLEVAIPVRTSLRGGVEVVVEEMTLRVDHEVCRRARDRARGLRRPHNAARRLFLTEMLGALARDEADRLDRPMDAADLRYAARGLWQHRSVRDALDALWPELTPQLLIDELLSDGDRLRPAASPYLSEEESGALARPRTSPWTLGDVPLLDEAAELLGEDETAAAVAHRSAERRRRAEERAEEELYAREVMTVNELGDVMDVAAFADRNRDTGAHLTTADRAARDRRWAYGHVIVDEAQELSAMAWRMVMRRVPTRSLTVVGDIAQTGSAAGARSWGEMLEPHVGGRWREERLLVNYRTPAEIMDVAADVLKAVMPEQSPPESVRYGDTPPRAVPASETDLRGLAESEWAAIGDGRLAVIAPDARHAEIAALFPDSDGDDPLDAPVAVFTVRSSKGLEFDAVVVVDPGAILRQSAKGGQDLYVAITRATRRLTVVYEDPLPEMLSKLTPRMACVMKA</sequence>
<dbReference type="InterPro" id="IPR014016">
    <property type="entry name" value="UvrD-like_ATP-bd"/>
</dbReference>
<dbReference type="InterPro" id="IPR027785">
    <property type="entry name" value="UvrD-like_helicase_C"/>
</dbReference>
<evidence type="ECO:0000313" key="7">
    <source>
        <dbReference type="EMBL" id="GIH72501.1"/>
    </source>
</evidence>
<proteinExistence type="predicted"/>
<dbReference type="PANTHER" id="PTHR11070:SF45">
    <property type="entry name" value="DNA 3'-5' HELICASE"/>
    <property type="match status" value="1"/>
</dbReference>
<keyword evidence="1 5" id="KW-0547">Nucleotide-binding</keyword>
<keyword evidence="8" id="KW-1185">Reference proteome</keyword>
<dbReference type="PROSITE" id="PS51198">
    <property type="entry name" value="UVRD_HELICASE_ATP_BIND"/>
    <property type="match status" value="1"/>
</dbReference>
<dbReference type="GO" id="GO:0005524">
    <property type="term" value="F:ATP binding"/>
    <property type="evidence" value="ECO:0007669"/>
    <property type="project" value="UniProtKB-UniRule"/>
</dbReference>
<dbReference type="GO" id="GO:0000725">
    <property type="term" value="P:recombinational repair"/>
    <property type="evidence" value="ECO:0007669"/>
    <property type="project" value="TreeGrafter"/>
</dbReference>
<dbReference type="GO" id="GO:0016787">
    <property type="term" value="F:hydrolase activity"/>
    <property type="evidence" value="ECO:0007669"/>
    <property type="project" value="UniProtKB-UniRule"/>
</dbReference>
<dbReference type="AlphaFoldDB" id="A0A8J3RDY2"/>
<gene>
    <name evidence="7" type="ORF">Mth01_47540</name>
</gene>
<evidence type="ECO:0000256" key="4">
    <source>
        <dbReference type="ARBA" id="ARBA00022840"/>
    </source>
</evidence>
<reference evidence="7" key="1">
    <citation type="submission" date="2021-01" db="EMBL/GenBank/DDBJ databases">
        <title>Whole genome shotgun sequence of Sphaerimonospora thailandensis NBRC 107569.</title>
        <authorList>
            <person name="Komaki H."/>
            <person name="Tamura T."/>
        </authorList>
    </citation>
    <scope>NUCLEOTIDE SEQUENCE</scope>
    <source>
        <strain evidence="7">NBRC 107569</strain>
    </source>
</reference>
<dbReference type="PANTHER" id="PTHR11070">
    <property type="entry name" value="UVRD / RECB / PCRA DNA HELICASE FAMILY MEMBER"/>
    <property type="match status" value="1"/>
</dbReference>
<dbReference type="GO" id="GO:0003677">
    <property type="term" value="F:DNA binding"/>
    <property type="evidence" value="ECO:0007669"/>
    <property type="project" value="InterPro"/>
</dbReference>
<feature type="binding site" evidence="5">
    <location>
        <begin position="208"/>
        <end position="215"/>
    </location>
    <ligand>
        <name>ATP</name>
        <dbReference type="ChEBI" id="CHEBI:30616"/>
    </ligand>
</feature>
<dbReference type="RefSeq" id="WP_204018163.1">
    <property type="nucleotide sequence ID" value="NZ_BOOG01000053.1"/>
</dbReference>
<dbReference type="Pfam" id="PF13245">
    <property type="entry name" value="AAA_19"/>
    <property type="match status" value="1"/>
</dbReference>
<name>A0A8J3RDY2_9ACTN</name>
<dbReference type="InterPro" id="IPR000212">
    <property type="entry name" value="DNA_helicase_UvrD/REP"/>
</dbReference>